<evidence type="ECO:0000256" key="9">
    <source>
        <dbReference type="ARBA" id="ARBA00022691"/>
    </source>
</evidence>
<gene>
    <name evidence="15" type="ORF">GCM10011332_23100</name>
</gene>
<dbReference type="Gene3D" id="2.40.240.20">
    <property type="entry name" value="Hypothetical PUA domain-like, domain 1"/>
    <property type="match status" value="1"/>
</dbReference>
<evidence type="ECO:0000256" key="6">
    <source>
        <dbReference type="ARBA" id="ARBA00022552"/>
    </source>
</evidence>
<evidence type="ECO:0000259" key="14">
    <source>
        <dbReference type="Pfam" id="PF20260"/>
    </source>
</evidence>
<keyword evidence="6 12" id="KW-0698">rRNA processing</keyword>
<dbReference type="SUPFAM" id="SSF75217">
    <property type="entry name" value="alpha/beta knot"/>
    <property type="match status" value="1"/>
</dbReference>
<dbReference type="EMBL" id="BMHV01000016">
    <property type="protein sequence ID" value="GGF68310.1"/>
    <property type="molecule type" value="Genomic_DNA"/>
</dbReference>
<dbReference type="GO" id="GO:0070475">
    <property type="term" value="P:rRNA base methylation"/>
    <property type="evidence" value="ECO:0007669"/>
    <property type="project" value="TreeGrafter"/>
</dbReference>
<dbReference type="InterPro" id="IPR046887">
    <property type="entry name" value="RsmE_PUA-like"/>
</dbReference>
<comment type="function">
    <text evidence="10 12">Specifically methylates the N3 position of the uracil ring of uridine 1498 (m3U1498) in 16S rRNA. Acts on the fully assembled 30S ribosomal subunit.</text>
</comment>
<sequence>MANLIRLFIDGDLATGNQLDLREDQAHYVNNVMRLQVKDRVAVFNGCDGEWQARIVSARKKKCLIEIEDKTRDQDSCPDLWLVFAPIKKQRMDFVVEKATELGVAALVPVITQRTITSRINTERLHAQVIEASEQCERLNIPDIKEAVSLAQLIKDWPQERRLFVLNEQGGAPAINLGLQNADSQEPAAILVGPEGGFDPSELDLLLKLPFVTPLSIGPRILRADTAALAALSCWQSVLGDWQTPLRER</sequence>
<evidence type="ECO:0000256" key="1">
    <source>
        <dbReference type="ARBA" id="ARBA00004496"/>
    </source>
</evidence>
<feature type="domain" description="Ribosomal RNA small subunit methyltransferase E PUA-like" evidence="14">
    <location>
        <begin position="21"/>
        <end position="68"/>
    </location>
</feature>
<dbReference type="PANTHER" id="PTHR30027:SF3">
    <property type="entry name" value="16S RRNA (URACIL(1498)-N(3))-METHYLTRANSFERASE"/>
    <property type="match status" value="1"/>
</dbReference>
<protein>
    <recommendedName>
        <fullName evidence="4 12">Ribosomal RNA small subunit methyltransferase E</fullName>
        <ecNumber evidence="3 12">2.1.1.193</ecNumber>
    </recommendedName>
</protein>
<evidence type="ECO:0000256" key="5">
    <source>
        <dbReference type="ARBA" id="ARBA00022490"/>
    </source>
</evidence>
<evidence type="ECO:0000259" key="13">
    <source>
        <dbReference type="Pfam" id="PF04452"/>
    </source>
</evidence>
<evidence type="ECO:0000256" key="3">
    <source>
        <dbReference type="ARBA" id="ARBA00012328"/>
    </source>
</evidence>
<comment type="catalytic activity">
    <reaction evidence="11 12">
        <text>uridine(1498) in 16S rRNA + S-adenosyl-L-methionine = N(3)-methyluridine(1498) in 16S rRNA + S-adenosyl-L-homocysteine + H(+)</text>
        <dbReference type="Rhea" id="RHEA:42920"/>
        <dbReference type="Rhea" id="RHEA-COMP:10283"/>
        <dbReference type="Rhea" id="RHEA-COMP:10284"/>
        <dbReference type="ChEBI" id="CHEBI:15378"/>
        <dbReference type="ChEBI" id="CHEBI:57856"/>
        <dbReference type="ChEBI" id="CHEBI:59789"/>
        <dbReference type="ChEBI" id="CHEBI:65315"/>
        <dbReference type="ChEBI" id="CHEBI:74502"/>
        <dbReference type="EC" id="2.1.1.193"/>
    </reaction>
</comment>
<evidence type="ECO:0000313" key="16">
    <source>
        <dbReference type="Proteomes" id="UP000632498"/>
    </source>
</evidence>
<dbReference type="InterPro" id="IPR046886">
    <property type="entry name" value="RsmE_MTase_dom"/>
</dbReference>
<dbReference type="PIRSF" id="PIRSF015601">
    <property type="entry name" value="MTase_slr0722"/>
    <property type="match status" value="1"/>
</dbReference>
<dbReference type="InterPro" id="IPR029026">
    <property type="entry name" value="tRNA_m1G_MTases_N"/>
</dbReference>
<dbReference type="SUPFAM" id="SSF88697">
    <property type="entry name" value="PUA domain-like"/>
    <property type="match status" value="1"/>
</dbReference>
<dbReference type="PANTHER" id="PTHR30027">
    <property type="entry name" value="RIBOSOMAL RNA SMALL SUBUNIT METHYLTRANSFERASE E"/>
    <property type="match status" value="1"/>
</dbReference>
<evidence type="ECO:0000256" key="12">
    <source>
        <dbReference type="PIRNR" id="PIRNR015601"/>
    </source>
</evidence>
<dbReference type="GO" id="GO:0070042">
    <property type="term" value="F:rRNA (uridine-N3-)-methyltransferase activity"/>
    <property type="evidence" value="ECO:0007669"/>
    <property type="project" value="TreeGrafter"/>
</dbReference>
<keyword evidence="7 12" id="KW-0489">Methyltransferase</keyword>
<dbReference type="Gene3D" id="3.40.1280.10">
    <property type="match status" value="1"/>
</dbReference>
<keyword evidence="16" id="KW-1185">Reference proteome</keyword>
<dbReference type="InterPro" id="IPR006700">
    <property type="entry name" value="RsmE"/>
</dbReference>
<evidence type="ECO:0000256" key="4">
    <source>
        <dbReference type="ARBA" id="ARBA00013673"/>
    </source>
</evidence>
<evidence type="ECO:0000256" key="11">
    <source>
        <dbReference type="ARBA" id="ARBA00047944"/>
    </source>
</evidence>
<reference evidence="15" key="2">
    <citation type="submission" date="2020-09" db="EMBL/GenBank/DDBJ databases">
        <authorList>
            <person name="Sun Q."/>
            <person name="Zhou Y."/>
        </authorList>
    </citation>
    <scope>NUCLEOTIDE SEQUENCE</scope>
    <source>
        <strain evidence="15">CGMCC 1.15254</strain>
    </source>
</reference>
<organism evidence="15 16">
    <name type="scientific">Terasakiella brassicae</name>
    <dbReference type="NCBI Taxonomy" id="1634917"/>
    <lineage>
        <taxon>Bacteria</taxon>
        <taxon>Pseudomonadati</taxon>
        <taxon>Pseudomonadota</taxon>
        <taxon>Alphaproteobacteria</taxon>
        <taxon>Rhodospirillales</taxon>
        <taxon>Terasakiellaceae</taxon>
        <taxon>Terasakiella</taxon>
    </lineage>
</organism>
<dbReference type="CDD" id="cd18084">
    <property type="entry name" value="RsmE-like"/>
    <property type="match status" value="1"/>
</dbReference>
<name>A0A917C1X7_9PROT</name>
<evidence type="ECO:0000256" key="8">
    <source>
        <dbReference type="ARBA" id="ARBA00022679"/>
    </source>
</evidence>
<dbReference type="InterPro" id="IPR015947">
    <property type="entry name" value="PUA-like_sf"/>
</dbReference>
<keyword evidence="5 12" id="KW-0963">Cytoplasm</keyword>
<dbReference type="RefSeq" id="WP_188665215.1">
    <property type="nucleotide sequence ID" value="NZ_BMHV01000016.1"/>
</dbReference>
<proteinExistence type="inferred from homology"/>
<evidence type="ECO:0000256" key="10">
    <source>
        <dbReference type="ARBA" id="ARBA00025699"/>
    </source>
</evidence>
<comment type="similarity">
    <text evidence="2 12">Belongs to the RNA methyltransferase RsmE family.</text>
</comment>
<dbReference type="Pfam" id="PF20260">
    <property type="entry name" value="PUA_4"/>
    <property type="match status" value="1"/>
</dbReference>
<accession>A0A917C1X7</accession>
<dbReference type="InterPro" id="IPR029028">
    <property type="entry name" value="Alpha/beta_knot_MTases"/>
</dbReference>
<evidence type="ECO:0000313" key="15">
    <source>
        <dbReference type="EMBL" id="GGF68310.1"/>
    </source>
</evidence>
<dbReference type="AlphaFoldDB" id="A0A917C1X7"/>
<dbReference type="GO" id="GO:0005737">
    <property type="term" value="C:cytoplasm"/>
    <property type="evidence" value="ECO:0007669"/>
    <property type="project" value="UniProtKB-SubCell"/>
</dbReference>
<feature type="domain" description="Ribosomal RNA small subunit methyltransferase E methyltransferase" evidence="13">
    <location>
        <begin position="78"/>
        <end position="236"/>
    </location>
</feature>
<dbReference type="Proteomes" id="UP000632498">
    <property type="component" value="Unassembled WGS sequence"/>
</dbReference>
<keyword evidence="9 12" id="KW-0949">S-adenosyl-L-methionine</keyword>
<evidence type="ECO:0000256" key="2">
    <source>
        <dbReference type="ARBA" id="ARBA00005528"/>
    </source>
</evidence>
<evidence type="ECO:0000256" key="7">
    <source>
        <dbReference type="ARBA" id="ARBA00022603"/>
    </source>
</evidence>
<comment type="subcellular location">
    <subcellularLocation>
        <location evidence="1 12">Cytoplasm</location>
    </subcellularLocation>
</comment>
<reference evidence="15" key="1">
    <citation type="journal article" date="2014" name="Int. J. Syst. Evol. Microbiol.">
        <title>Complete genome sequence of Corynebacterium casei LMG S-19264T (=DSM 44701T), isolated from a smear-ripened cheese.</title>
        <authorList>
            <consortium name="US DOE Joint Genome Institute (JGI-PGF)"/>
            <person name="Walter F."/>
            <person name="Albersmeier A."/>
            <person name="Kalinowski J."/>
            <person name="Ruckert C."/>
        </authorList>
    </citation>
    <scope>NUCLEOTIDE SEQUENCE</scope>
    <source>
        <strain evidence="15">CGMCC 1.15254</strain>
    </source>
</reference>
<dbReference type="NCBIfam" id="TIGR00046">
    <property type="entry name" value="RsmE family RNA methyltransferase"/>
    <property type="match status" value="1"/>
</dbReference>
<dbReference type="EC" id="2.1.1.193" evidence="3 12"/>
<keyword evidence="8 12" id="KW-0808">Transferase</keyword>
<dbReference type="NCBIfam" id="NF008694">
    <property type="entry name" value="PRK11713.3-2"/>
    <property type="match status" value="1"/>
</dbReference>
<dbReference type="Pfam" id="PF04452">
    <property type="entry name" value="Methyltrans_RNA"/>
    <property type="match status" value="1"/>
</dbReference>
<comment type="caution">
    <text evidence="15">The sequence shown here is derived from an EMBL/GenBank/DDBJ whole genome shotgun (WGS) entry which is preliminary data.</text>
</comment>
<dbReference type="NCBIfam" id="NF008696">
    <property type="entry name" value="PRK11713.3-5"/>
    <property type="match status" value="1"/>
</dbReference>